<proteinExistence type="predicted"/>
<feature type="domain" description="K Homology" evidence="8">
    <location>
        <begin position="392"/>
        <end position="465"/>
    </location>
</feature>
<evidence type="ECO:0000259" key="8">
    <source>
        <dbReference type="SMART" id="SM00322"/>
    </source>
</evidence>
<keyword evidence="4 7" id="KW-0694">RNA-binding</keyword>
<evidence type="ECO:0000256" key="4">
    <source>
        <dbReference type="ARBA" id="ARBA00022884"/>
    </source>
</evidence>
<dbReference type="InterPro" id="IPR047276">
    <property type="entry name" value="KH-I_NOVA_rpt2"/>
</dbReference>
<dbReference type="CDD" id="cd09031">
    <property type="entry name" value="KH-I_NOVA_rpt3"/>
    <property type="match status" value="1"/>
</dbReference>
<dbReference type="InterPro" id="IPR047275">
    <property type="entry name" value="KH-I_NOVA_rpt1"/>
</dbReference>
<evidence type="ECO:0000256" key="5">
    <source>
        <dbReference type="ARBA" id="ARBA00023187"/>
    </source>
</evidence>
<keyword evidence="5" id="KW-0508">mRNA splicing</keyword>
<accession>A0AAJ7VZI0</accession>
<dbReference type="FunFam" id="3.30.1370.10:FF:000020">
    <property type="entry name" value="RNA-binding protein Nova-1 isoform 1"/>
    <property type="match status" value="1"/>
</dbReference>
<dbReference type="GO" id="GO:0008380">
    <property type="term" value="P:RNA splicing"/>
    <property type="evidence" value="ECO:0007669"/>
    <property type="project" value="UniProtKB-KW"/>
</dbReference>
<dbReference type="Proteomes" id="UP000694920">
    <property type="component" value="Unplaced"/>
</dbReference>
<name>A0AAJ7VZI0_CEPCN</name>
<evidence type="ECO:0000256" key="7">
    <source>
        <dbReference type="PROSITE-ProRule" id="PRU00117"/>
    </source>
</evidence>
<dbReference type="GO" id="GO:0003723">
    <property type="term" value="F:RNA binding"/>
    <property type="evidence" value="ECO:0007669"/>
    <property type="project" value="UniProtKB-UniRule"/>
</dbReference>
<keyword evidence="3" id="KW-0677">Repeat</keyword>
<dbReference type="CDD" id="cd22436">
    <property type="entry name" value="KH-I_NOVA_rpt2"/>
    <property type="match status" value="1"/>
</dbReference>
<dbReference type="InterPro" id="IPR004087">
    <property type="entry name" value="KH_dom"/>
</dbReference>
<dbReference type="GeneID" id="107265810"/>
<sequence>MWRIGGDGTYHLKVLVPGVAAGAIIGKGGETIAQLQKDTGARVKMSKSHDFYPGTTERVCLITGSVDAIMAVMDFIMEKIREKPDLTSKTTVDFDSGKTTAERDKQVLNVKILVPNSTAGMIIGKAGNYIKQIKEESGSYVQISQKAKDLSLQERCITVIGEKENNRNALLMILAKVADDPQSGTCPNVSYADVSGPVANYNPTGSPYAQAPAGTSTYNSTTGLNTVSLLNGAGLSLNLNLGAAITAGTEPVTTQLLEHIKLNLRTTGFLEPAITEIVAAIATLAKYNILGMGIGMSSSMSYLGTPMDSTTTANGSNNNGGVFGPIGTVPTLGSTSPTPRNTLDRYEPFDPFRQNNTAASAIHLNNNSFGLGTNQLSLVSKSPTQVDANNKETKKVDIEIAEVIVGAILGPGGRALVEIQNLSGANIQISKKGMFAPGTRNRIVTITGFPNAIGTAQYLIEHRISEEEAKRARHNAIAGMIH</sequence>
<dbReference type="GO" id="GO:0010468">
    <property type="term" value="P:regulation of gene expression"/>
    <property type="evidence" value="ECO:0007669"/>
    <property type="project" value="UniProtKB-ARBA"/>
</dbReference>
<evidence type="ECO:0000256" key="3">
    <source>
        <dbReference type="ARBA" id="ARBA00022737"/>
    </source>
</evidence>
<evidence type="ECO:0000256" key="6">
    <source>
        <dbReference type="ARBA" id="ARBA00023242"/>
    </source>
</evidence>
<keyword evidence="9" id="KW-1185">Reference proteome</keyword>
<organism evidence="9 10">
    <name type="scientific">Cephus cinctus</name>
    <name type="common">Wheat stem sawfly</name>
    <dbReference type="NCBI Taxonomy" id="211228"/>
    <lineage>
        <taxon>Eukaryota</taxon>
        <taxon>Metazoa</taxon>
        <taxon>Ecdysozoa</taxon>
        <taxon>Arthropoda</taxon>
        <taxon>Hexapoda</taxon>
        <taxon>Insecta</taxon>
        <taxon>Pterygota</taxon>
        <taxon>Neoptera</taxon>
        <taxon>Endopterygota</taxon>
        <taxon>Hymenoptera</taxon>
        <taxon>Cephoidea</taxon>
        <taxon>Cephidae</taxon>
        <taxon>Cephus</taxon>
    </lineage>
</organism>
<dbReference type="PROSITE" id="PS50084">
    <property type="entry name" value="KH_TYPE_1"/>
    <property type="match status" value="3"/>
</dbReference>
<dbReference type="FunFam" id="3.30.1370.10:FF:000022">
    <property type="entry name" value="RNA-binding protein Nova-1 isoform 1"/>
    <property type="match status" value="1"/>
</dbReference>
<gene>
    <name evidence="10" type="primary">LOC107265810</name>
</gene>
<dbReference type="SMART" id="SM00322">
    <property type="entry name" value="KH"/>
    <property type="match status" value="3"/>
</dbReference>
<dbReference type="GO" id="GO:0005634">
    <property type="term" value="C:nucleus"/>
    <property type="evidence" value="ECO:0007669"/>
    <property type="project" value="UniProtKB-SubCell"/>
</dbReference>
<dbReference type="CTD" id="124204813"/>
<evidence type="ECO:0000256" key="2">
    <source>
        <dbReference type="ARBA" id="ARBA00022664"/>
    </source>
</evidence>
<dbReference type="AlphaFoldDB" id="A0AAJ7VZI0"/>
<dbReference type="InterPro" id="IPR004088">
    <property type="entry name" value="KH_dom_type_1"/>
</dbReference>
<comment type="subcellular location">
    <subcellularLocation>
        <location evidence="1">Nucleus</location>
    </subcellularLocation>
</comment>
<feature type="domain" description="K Homology" evidence="8">
    <location>
        <begin position="106"/>
        <end position="178"/>
    </location>
</feature>
<dbReference type="Gene3D" id="3.30.1370.10">
    <property type="entry name" value="K Homology domain, type 1"/>
    <property type="match status" value="3"/>
</dbReference>
<keyword evidence="2" id="KW-0507">mRNA processing</keyword>
<dbReference type="InterPro" id="IPR036612">
    <property type="entry name" value="KH_dom_type_1_sf"/>
</dbReference>
<protein>
    <submittedName>
        <fullName evidence="10">RNA-binding protein Nova-1 isoform X3</fullName>
    </submittedName>
</protein>
<evidence type="ECO:0000256" key="1">
    <source>
        <dbReference type="ARBA" id="ARBA00004123"/>
    </source>
</evidence>
<reference evidence="10" key="1">
    <citation type="submission" date="2025-08" db="UniProtKB">
        <authorList>
            <consortium name="RefSeq"/>
        </authorList>
    </citation>
    <scope>IDENTIFICATION</scope>
</reference>
<evidence type="ECO:0000313" key="9">
    <source>
        <dbReference type="Proteomes" id="UP000694920"/>
    </source>
</evidence>
<dbReference type="RefSeq" id="XP_024938841.1">
    <property type="nucleotide sequence ID" value="XM_025083073.1"/>
</dbReference>
<dbReference type="SUPFAM" id="SSF54791">
    <property type="entry name" value="Eukaryotic type KH-domain (KH-domain type I)"/>
    <property type="match status" value="3"/>
</dbReference>
<keyword evidence="6" id="KW-0539">Nucleus</keyword>
<dbReference type="GO" id="GO:0006397">
    <property type="term" value="P:mRNA processing"/>
    <property type="evidence" value="ECO:0007669"/>
    <property type="project" value="UniProtKB-KW"/>
</dbReference>
<dbReference type="PANTHER" id="PTHR10288">
    <property type="entry name" value="KH DOMAIN CONTAINING RNA BINDING PROTEIN"/>
    <property type="match status" value="1"/>
</dbReference>
<dbReference type="Pfam" id="PF00013">
    <property type="entry name" value="KH_1"/>
    <property type="match status" value="3"/>
</dbReference>
<dbReference type="InterPro" id="IPR047274">
    <property type="entry name" value="KH-I_NOVA_rpt3"/>
</dbReference>
<feature type="domain" description="K Homology" evidence="8">
    <location>
        <begin position="8"/>
        <end position="81"/>
    </location>
</feature>
<dbReference type="CDD" id="cd22435">
    <property type="entry name" value="KH-I_NOVA_rpt1"/>
    <property type="match status" value="1"/>
</dbReference>
<evidence type="ECO:0000313" key="10">
    <source>
        <dbReference type="RefSeq" id="XP_024938841.1"/>
    </source>
</evidence>